<dbReference type="InterPro" id="IPR021833">
    <property type="entry name" value="DUF3425"/>
</dbReference>
<name>A0A0L0N260_TOLOC</name>
<keyword evidence="3" id="KW-1185">Reference proteome</keyword>
<evidence type="ECO:0000256" key="1">
    <source>
        <dbReference type="SAM" id="MobiDB-lite"/>
    </source>
</evidence>
<organism evidence="2 3">
    <name type="scientific">Tolypocladium ophioglossoides (strain CBS 100239)</name>
    <name type="common">Snaketongue truffleclub</name>
    <name type="synonym">Elaphocordyceps ophioglossoides</name>
    <dbReference type="NCBI Taxonomy" id="1163406"/>
    <lineage>
        <taxon>Eukaryota</taxon>
        <taxon>Fungi</taxon>
        <taxon>Dikarya</taxon>
        <taxon>Ascomycota</taxon>
        <taxon>Pezizomycotina</taxon>
        <taxon>Sordariomycetes</taxon>
        <taxon>Hypocreomycetidae</taxon>
        <taxon>Hypocreales</taxon>
        <taxon>Ophiocordycipitaceae</taxon>
        <taxon>Tolypocladium</taxon>
    </lineage>
</organism>
<evidence type="ECO:0008006" key="4">
    <source>
        <dbReference type="Google" id="ProtNLM"/>
    </source>
</evidence>
<proteinExistence type="predicted"/>
<dbReference type="PANTHER" id="PTHR38116:SF9">
    <property type="entry name" value="BZIP DOMAIN-CONTAINING PROTEIN"/>
    <property type="match status" value="1"/>
</dbReference>
<dbReference type="EMBL" id="LFRF01000031">
    <property type="protein sequence ID" value="KND87905.1"/>
    <property type="molecule type" value="Genomic_DNA"/>
</dbReference>
<accession>A0A0L0N260</accession>
<feature type="region of interest" description="Disordered" evidence="1">
    <location>
        <begin position="407"/>
        <end position="426"/>
    </location>
</feature>
<evidence type="ECO:0000313" key="3">
    <source>
        <dbReference type="Proteomes" id="UP000036947"/>
    </source>
</evidence>
<sequence>RIHHEAAIKALRAPDYRASRNPWNTGLQQGATAVKGVVVCIHRRESDAQIMGDKQPSSSVQFGAKPRTRQRVYKAPPTLDVPDIEQDAAERKRVLNVLAQRRYREKKRQRRLNFKGGQQNAESAQRDTEGPRPAAEEEPEDVVETGGSGFSPPSGPCAGSIAGVDLGLGAWDPLSDLALCSMIADSGPLPDFLADEASGGEESLMQSHLNASSGMSDMFPTVFSSPSSFGTMSSSSASDMGFPDSYLLPVHELMLLRAMMRIAQRIGCKEQLWRLDAVSPFHKGVATPADQLPVPWRPTPSQVLVSHHPLLDFLPWPGVRDRIIGILSLPDEARPPNAAGPLALVNFAYDLEDNAEGVRIYGGDPYDPACWEVGQVFFERWWFIFDRDIVDNSNRWRRLRGAPPLAVKGSDEGEAQVSEAGASMAL</sequence>
<feature type="region of interest" description="Disordered" evidence="1">
    <location>
        <begin position="106"/>
        <end position="156"/>
    </location>
</feature>
<protein>
    <recommendedName>
        <fullName evidence="4">BZIP domain-containing protein</fullName>
    </recommendedName>
</protein>
<dbReference type="PANTHER" id="PTHR38116">
    <property type="entry name" value="CHROMOSOME 7, WHOLE GENOME SHOTGUN SEQUENCE"/>
    <property type="match status" value="1"/>
</dbReference>
<comment type="caution">
    <text evidence="2">The sequence shown here is derived from an EMBL/GenBank/DDBJ whole genome shotgun (WGS) entry which is preliminary data.</text>
</comment>
<feature type="non-terminal residue" evidence="2">
    <location>
        <position position="1"/>
    </location>
</feature>
<dbReference type="Pfam" id="PF11905">
    <property type="entry name" value="DUF3425"/>
    <property type="match status" value="1"/>
</dbReference>
<dbReference type="Proteomes" id="UP000036947">
    <property type="component" value="Unassembled WGS sequence"/>
</dbReference>
<dbReference type="OrthoDB" id="2245989at2759"/>
<evidence type="ECO:0000313" key="2">
    <source>
        <dbReference type="EMBL" id="KND87905.1"/>
    </source>
</evidence>
<dbReference type="CDD" id="cd14688">
    <property type="entry name" value="bZIP_YAP"/>
    <property type="match status" value="1"/>
</dbReference>
<gene>
    <name evidence="2" type="ORF">TOPH_07488</name>
</gene>
<dbReference type="AlphaFoldDB" id="A0A0L0N260"/>
<reference evidence="2 3" key="1">
    <citation type="journal article" date="2015" name="BMC Genomics">
        <title>The genome of the truffle-parasite Tolypocladium ophioglossoides and the evolution of antifungal peptaibiotics.</title>
        <authorList>
            <person name="Quandt C.A."/>
            <person name="Bushley K.E."/>
            <person name="Spatafora J.W."/>
        </authorList>
    </citation>
    <scope>NUCLEOTIDE SEQUENCE [LARGE SCALE GENOMIC DNA]</scope>
    <source>
        <strain evidence="2 3">CBS 100239</strain>
    </source>
</reference>
<dbReference type="STRING" id="1163406.A0A0L0N260"/>